<protein>
    <submittedName>
        <fullName evidence="1">Uncharacterized protein</fullName>
    </submittedName>
</protein>
<accession>A0A3R5YWA0</accession>
<reference evidence="1 2" key="1">
    <citation type="submission" date="2018-08" db="EMBL/GenBank/DDBJ databases">
        <title>A genome reference for cultivated species of the human gut microbiota.</title>
        <authorList>
            <person name="Zou Y."/>
            <person name="Xue W."/>
            <person name="Luo G."/>
        </authorList>
    </citation>
    <scope>NUCLEOTIDE SEQUENCE [LARGE SCALE GENOMIC DNA]</scope>
    <source>
        <strain evidence="1 2">AF28-15</strain>
    </source>
</reference>
<sequence>MNITNRLFTYPVLSDEKDDYKESFFSVDYEQSMQGVNSLRLSFDITMNCHELEQLIIDGKADYVIHLECSTTAYREVLHSVSKHIEHVIPIGRINGSFDAVAFIILKKNITGFFCTDWVDDFQDTTFNLFAGSILAYQNLSSLDVTKDYEEFTNAGSIFSVYKRITEGDCPAEINLDSTKIRIGLGTKDYDIYAMYSGKTELQSLFHSMLILPALVYVFEELRQEGGEETYHNKEWFLALEKSYAKRGITFMEEVLNPEKTSYQLAQEAMELPLSKAFDQIPIFFDTTEEDS</sequence>
<comment type="caution">
    <text evidence="1">The sequence shown here is derived from an EMBL/GenBank/DDBJ whole genome shotgun (WGS) entry which is preliminary data.</text>
</comment>
<evidence type="ECO:0000313" key="1">
    <source>
        <dbReference type="EMBL" id="RGQ48379.1"/>
    </source>
</evidence>
<name>A0A3R5YWA0_9FIRM</name>
<proteinExistence type="predicted"/>
<dbReference type="EMBL" id="QRTF01000020">
    <property type="protein sequence ID" value="RGQ48379.1"/>
    <property type="molecule type" value="Genomic_DNA"/>
</dbReference>
<organism evidence="1 2">
    <name type="scientific">Roseburia inulinivorans</name>
    <dbReference type="NCBI Taxonomy" id="360807"/>
    <lineage>
        <taxon>Bacteria</taxon>
        <taxon>Bacillati</taxon>
        <taxon>Bacillota</taxon>
        <taxon>Clostridia</taxon>
        <taxon>Lachnospirales</taxon>
        <taxon>Lachnospiraceae</taxon>
        <taxon>Roseburia</taxon>
    </lineage>
</organism>
<evidence type="ECO:0000313" key="2">
    <source>
        <dbReference type="Proteomes" id="UP000283738"/>
    </source>
</evidence>
<gene>
    <name evidence="1" type="ORF">DWY96_09825</name>
</gene>
<dbReference type="RefSeq" id="WP_118110376.1">
    <property type="nucleotide sequence ID" value="NZ_JBBNGM010000005.1"/>
</dbReference>
<dbReference type="AlphaFoldDB" id="A0A3R5YWA0"/>
<dbReference type="Proteomes" id="UP000283738">
    <property type="component" value="Unassembled WGS sequence"/>
</dbReference>